<gene>
    <name evidence="3" type="ORF">ACFQH9_20785</name>
</gene>
<dbReference type="InterPro" id="IPR036188">
    <property type="entry name" value="FAD/NAD-bd_sf"/>
</dbReference>
<evidence type="ECO:0000256" key="2">
    <source>
        <dbReference type="SAM" id="MobiDB-lite"/>
    </source>
</evidence>
<feature type="compositionally biased region" description="Basic residues" evidence="2">
    <location>
        <begin position="145"/>
        <end position="160"/>
    </location>
</feature>
<dbReference type="InterPro" id="IPR050982">
    <property type="entry name" value="Auxin_biosynth/cation_transpt"/>
</dbReference>
<dbReference type="Pfam" id="PF13738">
    <property type="entry name" value="Pyr_redox_3"/>
    <property type="match status" value="1"/>
</dbReference>
<evidence type="ECO:0000256" key="1">
    <source>
        <dbReference type="ARBA" id="ARBA00023002"/>
    </source>
</evidence>
<feature type="region of interest" description="Disordered" evidence="2">
    <location>
        <begin position="141"/>
        <end position="160"/>
    </location>
</feature>
<organism evidence="3 4">
    <name type="scientific">Pseudonocardia lutea</name>
    <dbReference type="NCBI Taxonomy" id="2172015"/>
    <lineage>
        <taxon>Bacteria</taxon>
        <taxon>Bacillati</taxon>
        <taxon>Actinomycetota</taxon>
        <taxon>Actinomycetes</taxon>
        <taxon>Pseudonocardiales</taxon>
        <taxon>Pseudonocardiaceae</taxon>
        <taxon>Pseudonocardia</taxon>
    </lineage>
</organism>
<protein>
    <submittedName>
        <fullName evidence="3">Flavin-containing monooxygenase</fullName>
        <ecNumber evidence="3">1.14.13.-</ecNumber>
    </submittedName>
</protein>
<name>A0ABW1ID93_9PSEU</name>
<dbReference type="RefSeq" id="WP_379567969.1">
    <property type="nucleotide sequence ID" value="NZ_JBHSQK010000052.1"/>
</dbReference>
<dbReference type="PRINTS" id="PR00411">
    <property type="entry name" value="PNDRDTASEI"/>
</dbReference>
<keyword evidence="3" id="KW-0503">Monooxygenase</keyword>
<comment type="caution">
    <text evidence="3">The sequence shown here is derived from an EMBL/GenBank/DDBJ whole genome shotgun (WGS) entry which is preliminary data.</text>
</comment>
<dbReference type="PANTHER" id="PTHR43539">
    <property type="entry name" value="FLAVIN-BINDING MONOOXYGENASE-LIKE PROTEIN (AFU_ORTHOLOGUE AFUA_4G09220)"/>
    <property type="match status" value="1"/>
</dbReference>
<dbReference type="EC" id="1.14.13.-" evidence="3"/>
<keyword evidence="4" id="KW-1185">Reference proteome</keyword>
<evidence type="ECO:0000313" key="4">
    <source>
        <dbReference type="Proteomes" id="UP001596119"/>
    </source>
</evidence>
<sequence>MTQTARSEAVGTIVPEEPANRARAWLAEFEDALGRQEIERAVGLFATRSYWRDLLSFTWDLQTVEHRAGVRDLLTATLAATDPSGFRLLDTVEEPDGLVAAVFAFETAVGVGEGVVRLVRENGDDRAFTLLTALAELKGHEEPRRTRRPMGTRHGAHKDRRTWLETRQDEAEALGVLTQPYVLVIGGGQSGIVLGARLRQLGVPALVIDRHPRAGDQWRNRYKSLCLHDPVWANHLPYMKFPDTWPIFTPKDRMGDWLESYVTHLEVPYWSGTEAVRARWSDDAAEWIVDLVRDGAPLTVRPTHLVFATGMSGKPRMPEVVGTNVFRGEVQHSSAHPGPDGYRGRRVVVVGSNNSAFDICGALWEKDAHVTMVQRSSTLVVKSQTLRERLSSRLYSEHAEAAGITTERADLLGASVPYRVLPSVHTPLFEQIAEVDRDFYDRLRQAGFWLDWGDDGSGMLLKYLRRGSGYYIDVGAADLVADGRVALAHGQVSHLTEDAVVLDDGTELPADLVVFATGYESMTDWVSELVDQETATRLGPCWGLGSGTTNDPGPWEGELRNMWKPTQVTNLWMHGGNLQQVRFYSRTLALQLKARYEGLPTPVHRPS</sequence>
<reference evidence="4" key="1">
    <citation type="journal article" date="2019" name="Int. J. Syst. Evol. Microbiol.">
        <title>The Global Catalogue of Microorganisms (GCM) 10K type strain sequencing project: providing services to taxonomists for standard genome sequencing and annotation.</title>
        <authorList>
            <consortium name="The Broad Institute Genomics Platform"/>
            <consortium name="The Broad Institute Genome Sequencing Center for Infectious Disease"/>
            <person name="Wu L."/>
            <person name="Ma J."/>
        </authorList>
    </citation>
    <scope>NUCLEOTIDE SEQUENCE [LARGE SCALE GENOMIC DNA]</scope>
    <source>
        <strain evidence="4">CGMCC 4.7397</strain>
    </source>
</reference>
<dbReference type="EMBL" id="JBHSQK010000052">
    <property type="protein sequence ID" value="MFC5950709.1"/>
    <property type="molecule type" value="Genomic_DNA"/>
</dbReference>
<dbReference type="Proteomes" id="UP001596119">
    <property type="component" value="Unassembled WGS sequence"/>
</dbReference>
<evidence type="ECO:0000313" key="3">
    <source>
        <dbReference type="EMBL" id="MFC5950709.1"/>
    </source>
</evidence>
<dbReference type="Gene3D" id="3.50.50.60">
    <property type="entry name" value="FAD/NAD(P)-binding domain"/>
    <property type="match status" value="2"/>
</dbReference>
<accession>A0ABW1ID93</accession>
<dbReference type="PANTHER" id="PTHR43539:SF68">
    <property type="entry name" value="FLAVIN-BINDING MONOOXYGENASE-LIKE PROTEIN (AFU_ORTHOLOGUE AFUA_4G09220)"/>
    <property type="match status" value="1"/>
</dbReference>
<dbReference type="GO" id="GO:0004497">
    <property type="term" value="F:monooxygenase activity"/>
    <property type="evidence" value="ECO:0007669"/>
    <property type="project" value="UniProtKB-KW"/>
</dbReference>
<dbReference type="SUPFAM" id="SSF51905">
    <property type="entry name" value="FAD/NAD(P)-binding domain"/>
    <property type="match status" value="2"/>
</dbReference>
<keyword evidence="1 3" id="KW-0560">Oxidoreductase</keyword>
<proteinExistence type="predicted"/>